<organism evidence="1 2">
    <name type="scientific">Candidatus Desulfovibrio intestinipullorum</name>
    <dbReference type="NCBI Taxonomy" id="2838536"/>
    <lineage>
        <taxon>Bacteria</taxon>
        <taxon>Pseudomonadati</taxon>
        <taxon>Thermodesulfobacteriota</taxon>
        <taxon>Desulfovibrionia</taxon>
        <taxon>Desulfovibrionales</taxon>
        <taxon>Desulfovibrionaceae</taxon>
        <taxon>Desulfovibrio</taxon>
    </lineage>
</organism>
<proteinExistence type="predicted"/>
<dbReference type="EMBL" id="DXHV01000053">
    <property type="protein sequence ID" value="HIW00523.1"/>
    <property type="molecule type" value="Genomic_DNA"/>
</dbReference>
<reference evidence="1" key="1">
    <citation type="journal article" date="2021" name="PeerJ">
        <title>Extensive microbial diversity within the chicken gut microbiome revealed by metagenomics and culture.</title>
        <authorList>
            <person name="Gilroy R."/>
            <person name="Ravi A."/>
            <person name="Getino M."/>
            <person name="Pursley I."/>
            <person name="Horton D.L."/>
            <person name="Alikhan N.F."/>
            <person name="Baker D."/>
            <person name="Gharbi K."/>
            <person name="Hall N."/>
            <person name="Watson M."/>
            <person name="Adriaenssens E.M."/>
            <person name="Foster-Nyarko E."/>
            <person name="Jarju S."/>
            <person name="Secka A."/>
            <person name="Antonio M."/>
            <person name="Oren A."/>
            <person name="Chaudhuri R.R."/>
            <person name="La Ragione R."/>
            <person name="Hildebrand F."/>
            <person name="Pallen M.J."/>
        </authorList>
    </citation>
    <scope>NUCLEOTIDE SEQUENCE</scope>
    <source>
        <strain evidence="1">ChiHecec2B26-446</strain>
    </source>
</reference>
<protein>
    <submittedName>
        <fullName evidence="1">Uncharacterized protein</fullName>
    </submittedName>
</protein>
<dbReference type="AlphaFoldDB" id="A0A9D1PXU8"/>
<comment type="caution">
    <text evidence="1">The sequence shown here is derived from an EMBL/GenBank/DDBJ whole genome shotgun (WGS) entry which is preliminary data.</text>
</comment>
<reference evidence="1" key="2">
    <citation type="submission" date="2021-04" db="EMBL/GenBank/DDBJ databases">
        <authorList>
            <person name="Gilroy R."/>
        </authorList>
    </citation>
    <scope>NUCLEOTIDE SEQUENCE</scope>
    <source>
        <strain evidence="1">ChiHecec2B26-446</strain>
    </source>
</reference>
<evidence type="ECO:0000313" key="1">
    <source>
        <dbReference type="EMBL" id="HIW00523.1"/>
    </source>
</evidence>
<gene>
    <name evidence="1" type="ORF">H9894_04965</name>
</gene>
<sequence>MSRTRSAFGSQFSVPCSLFPVPWTGRAFTRTYTGTARKLDRLADQLATEMILPADCVRLLAGGTASIGQMARLFDVSARAMELRLQRLGIGSSVLFA</sequence>
<dbReference type="Proteomes" id="UP000886752">
    <property type="component" value="Unassembled WGS sequence"/>
</dbReference>
<evidence type="ECO:0000313" key="2">
    <source>
        <dbReference type="Proteomes" id="UP000886752"/>
    </source>
</evidence>
<accession>A0A9D1PXU8</accession>
<name>A0A9D1PXU8_9BACT</name>